<evidence type="ECO:0000313" key="5">
    <source>
        <dbReference type="Proteomes" id="UP000006695"/>
    </source>
</evidence>
<dbReference type="PANTHER" id="PTHR31005:SF8">
    <property type="entry name" value="DUF4139 DOMAIN-CONTAINING PROTEIN"/>
    <property type="match status" value="1"/>
</dbReference>
<evidence type="ECO:0000259" key="2">
    <source>
        <dbReference type="Pfam" id="PF13598"/>
    </source>
</evidence>
<organism evidence="4 5">
    <name type="scientific">Geotalea uraniireducens (strain Rf4)</name>
    <name type="common">Geobacter uraniireducens</name>
    <dbReference type="NCBI Taxonomy" id="351605"/>
    <lineage>
        <taxon>Bacteria</taxon>
        <taxon>Pseudomonadati</taxon>
        <taxon>Thermodesulfobacteriota</taxon>
        <taxon>Desulfuromonadia</taxon>
        <taxon>Geobacterales</taxon>
        <taxon>Geobacteraceae</taxon>
        <taxon>Geotalea</taxon>
    </lineage>
</organism>
<dbReference type="Pfam" id="PF13598">
    <property type="entry name" value="DUF4139"/>
    <property type="match status" value="1"/>
</dbReference>
<feature type="domain" description="DUF4139" evidence="2">
    <location>
        <begin position="227"/>
        <end position="551"/>
    </location>
</feature>
<protein>
    <recommendedName>
        <fullName evidence="6">Mucoidy inhibitor MuiA family protein</fullName>
    </recommendedName>
</protein>
<dbReference type="HOGENOM" id="CLU_010457_3_0_7"/>
<gene>
    <name evidence="4" type="ordered locus">Gura_3422</name>
</gene>
<feature type="coiled-coil region" evidence="1">
    <location>
        <begin position="97"/>
        <end position="124"/>
    </location>
</feature>
<dbReference type="AlphaFoldDB" id="A5G710"/>
<dbReference type="InterPro" id="IPR037291">
    <property type="entry name" value="DUF4139"/>
</dbReference>
<dbReference type="KEGG" id="gur:Gura_3422"/>
<dbReference type="NCBIfam" id="TIGR02231">
    <property type="entry name" value="mucoidy inhibitor MuiA family protein"/>
    <property type="match status" value="1"/>
</dbReference>
<evidence type="ECO:0000313" key="4">
    <source>
        <dbReference type="EMBL" id="ABQ27578.1"/>
    </source>
</evidence>
<dbReference type="STRING" id="351605.Gura_3422"/>
<dbReference type="EMBL" id="CP000698">
    <property type="protein sequence ID" value="ABQ27578.1"/>
    <property type="molecule type" value="Genomic_DNA"/>
</dbReference>
<dbReference type="OrthoDB" id="9777444at2"/>
<keyword evidence="5" id="KW-1185">Reference proteome</keyword>
<accession>A5G710</accession>
<evidence type="ECO:0000256" key="1">
    <source>
        <dbReference type="SAM" id="Coils"/>
    </source>
</evidence>
<name>A5G710_GEOUR</name>
<evidence type="ECO:0000259" key="3">
    <source>
        <dbReference type="Pfam" id="PF13600"/>
    </source>
</evidence>
<keyword evidence="1" id="KW-0175">Coiled coil</keyword>
<dbReference type="RefSeq" id="WP_011940239.1">
    <property type="nucleotide sequence ID" value="NC_009483.1"/>
</dbReference>
<feature type="domain" description="DUF4140" evidence="3">
    <location>
        <begin position="36"/>
        <end position="135"/>
    </location>
</feature>
<dbReference type="InterPro" id="IPR025554">
    <property type="entry name" value="DUF4140"/>
</dbReference>
<dbReference type="Pfam" id="PF13600">
    <property type="entry name" value="DUF4140"/>
    <property type="match status" value="1"/>
</dbReference>
<dbReference type="PANTHER" id="PTHR31005">
    <property type="entry name" value="DUF4139 DOMAIN-CONTAINING PROTEIN"/>
    <property type="match status" value="1"/>
</dbReference>
<proteinExistence type="predicted"/>
<dbReference type="InterPro" id="IPR011935">
    <property type="entry name" value="CHP02231"/>
</dbReference>
<sequence length="558" mass="61682">MKNLRYFLFLILLLAPTLTFSADLKRIPAASRITAVTVFPDRALTLRTASHNLKPGNYLITFDSLPTLIQDDSVRVEGKGSAGATIVGLEVKRAFLEQSGETRVKELDEEIRALEQRSGALDAKKAGLSSQGAFLQSIRVAWGDRISKELAIGRPTAAELQDAAGFVGTGVTRIEEQNLAIETEKKSIRDKIDALRRQRDESTGSRRKETKIVEVMLDVAREGNLTLDLATVIPQAGWVPSYDVRLAADAKTAELTFRAMVRQQTGEDWNNVDLTLSTARPAAGGAPPELFPWRISFLRPQPLLEAQRVYEAAPAAPVVGFIAKKGRRIYTDSGLVEDKRAEEAPAEFETAQMSEEQSSVAFHIPRPLDVPSDGTQHGSVVAIEQLPVSLEFMAIPKLSPYVFLKSEIVNRAAYPLLPGKVNTFTGNTYTGSSQLKKVAVGEKFDLFFGTDDQVTVKREELKQHKEAGMFGNSRVSYRYRIELVNFRKEPVTVILRDQLPLAGDEEIKVSLDDPSIKPDEFGTDGKVTWKIPLKAGEKKDLTFGILVEYPKDREITGL</sequence>
<dbReference type="Proteomes" id="UP000006695">
    <property type="component" value="Chromosome"/>
</dbReference>
<reference evidence="4 5" key="1">
    <citation type="submission" date="2007-05" db="EMBL/GenBank/DDBJ databases">
        <title>Complete sequence of Geobacter uraniireducens Rf4.</title>
        <authorList>
            <consortium name="US DOE Joint Genome Institute"/>
            <person name="Copeland A."/>
            <person name="Lucas S."/>
            <person name="Lapidus A."/>
            <person name="Barry K."/>
            <person name="Detter J.C."/>
            <person name="Glavina del Rio T."/>
            <person name="Hammon N."/>
            <person name="Israni S."/>
            <person name="Dalin E."/>
            <person name="Tice H."/>
            <person name="Pitluck S."/>
            <person name="Chertkov O."/>
            <person name="Brettin T."/>
            <person name="Bruce D."/>
            <person name="Han C."/>
            <person name="Schmutz J."/>
            <person name="Larimer F."/>
            <person name="Land M."/>
            <person name="Hauser L."/>
            <person name="Kyrpides N."/>
            <person name="Mikhailova N."/>
            <person name="Shelobolina E."/>
            <person name="Aklujkar M."/>
            <person name="Lovley D."/>
            <person name="Richardson P."/>
        </authorList>
    </citation>
    <scope>NUCLEOTIDE SEQUENCE [LARGE SCALE GENOMIC DNA]</scope>
    <source>
        <strain evidence="4 5">Rf4</strain>
    </source>
</reference>
<evidence type="ECO:0008006" key="6">
    <source>
        <dbReference type="Google" id="ProtNLM"/>
    </source>
</evidence>